<feature type="modified residue" description="Phosphohistidine; by HPr" evidence="5">
    <location>
        <position position="81"/>
    </location>
</feature>
<dbReference type="SUPFAM" id="SSF46973">
    <property type="entry name" value="Enzyme IIa from lactose specific PTS, IIa-lac"/>
    <property type="match status" value="1"/>
</dbReference>
<accession>A0ABT2TAY7</accession>
<dbReference type="EMBL" id="JAOQJX010000008">
    <property type="protein sequence ID" value="MCU6747397.1"/>
    <property type="molecule type" value="Genomic_DNA"/>
</dbReference>
<evidence type="ECO:0000256" key="5">
    <source>
        <dbReference type="PROSITE-ProRule" id="PRU00418"/>
    </source>
</evidence>
<evidence type="ECO:0000313" key="7">
    <source>
        <dbReference type="Proteomes" id="UP001652394"/>
    </source>
</evidence>
<keyword evidence="2" id="KW-0762">Sugar transport</keyword>
<evidence type="ECO:0000256" key="4">
    <source>
        <dbReference type="ARBA" id="ARBA00022683"/>
    </source>
</evidence>
<keyword evidence="4" id="KW-0598">Phosphotransferase system</keyword>
<comment type="caution">
    <text evidence="6">The sequence shown here is derived from an EMBL/GenBank/DDBJ whole genome shotgun (WGS) entry which is preliminary data.</text>
</comment>
<keyword evidence="7" id="KW-1185">Reference proteome</keyword>
<dbReference type="Pfam" id="PF02255">
    <property type="entry name" value="PTS_IIA"/>
    <property type="match status" value="1"/>
</dbReference>
<dbReference type="Gene3D" id="1.20.58.80">
    <property type="entry name" value="Phosphotransferase system, lactose/cellobiose-type IIA subunit"/>
    <property type="match status" value="1"/>
</dbReference>
<keyword evidence="1" id="KW-0813">Transport</keyword>
<proteinExistence type="predicted"/>
<evidence type="ECO:0000256" key="3">
    <source>
        <dbReference type="ARBA" id="ARBA00022679"/>
    </source>
</evidence>
<organism evidence="6 7">
    <name type="scientific">Faecalicatena acetigenes</name>
    <dbReference type="NCBI Taxonomy" id="2981790"/>
    <lineage>
        <taxon>Bacteria</taxon>
        <taxon>Bacillati</taxon>
        <taxon>Bacillota</taxon>
        <taxon>Clostridia</taxon>
        <taxon>Lachnospirales</taxon>
        <taxon>Lachnospiraceae</taxon>
        <taxon>Faecalicatena</taxon>
    </lineage>
</organism>
<dbReference type="Proteomes" id="UP001652394">
    <property type="component" value="Unassembled WGS sequence"/>
</dbReference>
<dbReference type="InterPro" id="IPR003188">
    <property type="entry name" value="PTS_IIA_lac/cel"/>
</dbReference>
<evidence type="ECO:0000256" key="1">
    <source>
        <dbReference type="ARBA" id="ARBA00022448"/>
    </source>
</evidence>
<dbReference type="PANTHER" id="PTHR34382">
    <property type="entry name" value="PTS SYSTEM N,N'-DIACETYLCHITOBIOSE-SPECIFIC EIIA COMPONENT"/>
    <property type="match status" value="1"/>
</dbReference>
<reference evidence="6 7" key="1">
    <citation type="journal article" date="2021" name="ISME Commun">
        <title>Automated analysis of genomic sequences facilitates high-throughput and comprehensive description of bacteria.</title>
        <authorList>
            <person name="Hitch T.C.A."/>
        </authorList>
    </citation>
    <scope>NUCLEOTIDE SEQUENCE [LARGE SCALE GENOMIC DNA]</scope>
    <source>
        <strain evidence="6 7">H2_18</strain>
    </source>
</reference>
<evidence type="ECO:0000313" key="6">
    <source>
        <dbReference type="EMBL" id="MCU6747397.1"/>
    </source>
</evidence>
<sequence>MKMEMDELNDICMEMIANAGEGRSKVFEALDEINGENYETAQKKLEEAQEMLAEAHRIQFEKLMSPQNNGVEIPFSMLLLHAMDMTMVSTSEHDLLQSVVNARLSGKE</sequence>
<gene>
    <name evidence="6" type="ORF">OCV51_06975</name>
</gene>
<dbReference type="RefSeq" id="WP_059066763.1">
    <property type="nucleotide sequence ID" value="NZ_JAOQJX010000008.1"/>
</dbReference>
<dbReference type="PANTHER" id="PTHR34382:SF7">
    <property type="entry name" value="PTS SYSTEM N,N'-DIACETYLCHITOBIOSE-SPECIFIC EIIA COMPONENT"/>
    <property type="match status" value="1"/>
</dbReference>
<protein>
    <submittedName>
        <fullName evidence="6">PTS lactose/cellobiose transporter subunit IIA</fullName>
    </submittedName>
</protein>
<dbReference type="PROSITE" id="PS51095">
    <property type="entry name" value="PTS_EIIA_TYPE_3"/>
    <property type="match status" value="1"/>
</dbReference>
<name>A0ABT2TAY7_9FIRM</name>
<evidence type="ECO:0000256" key="2">
    <source>
        <dbReference type="ARBA" id="ARBA00022597"/>
    </source>
</evidence>
<keyword evidence="3" id="KW-0808">Transferase</keyword>
<dbReference type="InterPro" id="IPR036542">
    <property type="entry name" value="PTS_IIA_lac/cel_sf"/>
</dbReference>
<dbReference type="PIRSF" id="PIRSF000699">
    <property type="entry name" value="PTS_IILac_III"/>
    <property type="match status" value="1"/>
</dbReference>